<feature type="binding site" evidence="2">
    <location>
        <position position="89"/>
    </location>
    <ligand>
        <name>Mg(2+)</name>
        <dbReference type="ChEBI" id="CHEBI:18420"/>
        <label>1</label>
        <note>catalytic</note>
    </ligand>
</feature>
<keyword evidence="2" id="KW-0460">Magnesium</keyword>
<dbReference type="InterPro" id="IPR000760">
    <property type="entry name" value="Inositol_monophosphatase-like"/>
</dbReference>
<dbReference type="Pfam" id="PF00459">
    <property type="entry name" value="Inositol_P"/>
    <property type="match status" value="1"/>
</dbReference>
<feature type="compositionally biased region" description="Basic and acidic residues" evidence="3">
    <location>
        <begin position="280"/>
        <end position="291"/>
    </location>
</feature>
<proteinExistence type="inferred from homology"/>
<dbReference type="Gene3D" id="3.40.190.80">
    <property type="match status" value="1"/>
</dbReference>
<feature type="binding site" evidence="2">
    <location>
        <position position="220"/>
    </location>
    <ligand>
        <name>Mg(2+)</name>
        <dbReference type="ChEBI" id="CHEBI:18420"/>
        <label>2</label>
    </ligand>
</feature>
<dbReference type="PANTHER" id="PTHR20854:SF4">
    <property type="entry name" value="INOSITOL-1-MONOPHOSPHATASE-RELATED"/>
    <property type="match status" value="1"/>
</dbReference>
<feature type="region of interest" description="Disordered" evidence="3">
    <location>
        <begin position="266"/>
        <end position="291"/>
    </location>
</feature>
<dbReference type="Gene3D" id="3.30.540.10">
    <property type="entry name" value="Fructose-1,6-Bisphosphatase, subunit A, domain 1"/>
    <property type="match status" value="1"/>
</dbReference>
<evidence type="ECO:0000256" key="1">
    <source>
        <dbReference type="ARBA" id="ARBA00009759"/>
    </source>
</evidence>
<protein>
    <recommendedName>
        <fullName evidence="6">Inositol monophosphatase</fullName>
    </recommendedName>
</protein>
<keyword evidence="5" id="KW-1185">Reference proteome</keyword>
<dbReference type="PRINTS" id="PR00377">
    <property type="entry name" value="IMPHPHTASES"/>
</dbReference>
<dbReference type="GO" id="GO:0008934">
    <property type="term" value="F:inositol monophosphate 1-phosphatase activity"/>
    <property type="evidence" value="ECO:0007669"/>
    <property type="project" value="TreeGrafter"/>
</dbReference>
<dbReference type="AlphaFoldDB" id="A0A504U5U8"/>
<name>A0A504U5U8_9HYPH</name>
<comment type="cofactor">
    <cofactor evidence="2">
        <name>Mg(2+)</name>
        <dbReference type="ChEBI" id="CHEBI:18420"/>
    </cofactor>
</comment>
<evidence type="ECO:0008006" key="6">
    <source>
        <dbReference type="Google" id="ProtNLM"/>
    </source>
</evidence>
<evidence type="ECO:0000313" key="4">
    <source>
        <dbReference type="EMBL" id="TPP05386.1"/>
    </source>
</evidence>
<feature type="binding site" evidence="2">
    <location>
        <position position="92"/>
    </location>
    <ligand>
        <name>Mg(2+)</name>
        <dbReference type="ChEBI" id="CHEBI:18420"/>
        <label>1</label>
        <note>catalytic</note>
    </ligand>
</feature>
<accession>A0A504U5U8</accession>
<sequence>MKESDIQELALDTKRIVELVCDAAARLALITERPEPDQPLQIVIRWIQHISARAGVELRKQLSIDYPDIGWADEDNGNLKDGRPYWLYDPVDGAYHFIQRLPLWSSSLVLIVDGKPVFSIVHDPALKETFIAEKGCGATCNGRRLSVSNKQNLQVAVLGTSIPPLAQVGPTDRDRALALLGAASNSAFVIRPMAAVSLQLAYVAVGRLDGFWETGNDPGDWLAGSLLVTEAGGQVSTLSGGEFTTGDGILTGNQTICRDLQQTFRMQDQPSRPTDNVVAHQREDADACSRK</sequence>
<dbReference type="Proteomes" id="UP000316429">
    <property type="component" value="Unassembled WGS sequence"/>
</dbReference>
<dbReference type="GO" id="GO:0006020">
    <property type="term" value="P:inositol metabolic process"/>
    <property type="evidence" value="ECO:0007669"/>
    <property type="project" value="TreeGrafter"/>
</dbReference>
<gene>
    <name evidence="4" type="ORF">FJQ55_20440</name>
</gene>
<dbReference type="RefSeq" id="WP_140831454.1">
    <property type="nucleotide sequence ID" value="NZ_VFYP01000005.1"/>
</dbReference>
<evidence type="ECO:0000256" key="3">
    <source>
        <dbReference type="SAM" id="MobiDB-lite"/>
    </source>
</evidence>
<dbReference type="EMBL" id="VFYP01000005">
    <property type="protein sequence ID" value="TPP05386.1"/>
    <property type="molecule type" value="Genomic_DNA"/>
</dbReference>
<evidence type="ECO:0000256" key="2">
    <source>
        <dbReference type="PIRSR" id="PIRSR600760-2"/>
    </source>
</evidence>
<comment type="similarity">
    <text evidence="1">Belongs to the inositol monophosphatase superfamily.</text>
</comment>
<evidence type="ECO:0000313" key="5">
    <source>
        <dbReference type="Proteomes" id="UP000316429"/>
    </source>
</evidence>
<comment type="caution">
    <text evidence="4">The sequence shown here is derived from an EMBL/GenBank/DDBJ whole genome shotgun (WGS) entry which is preliminary data.</text>
</comment>
<dbReference type="PANTHER" id="PTHR20854">
    <property type="entry name" value="INOSITOL MONOPHOSPHATASE"/>
    <property type="match status" value="1"/>
</dbReference>
<keyword evidence="2" id="KW-0479">Metal-binding</keyword>
<dbReference type="GO" id="GO:0007165">
    <property type="term" value="P:signal transduction"/>
    <property type="evidence" value="ECO:0007669"/>
    <property type="project" value="TreeGrafter"/>
</dbReference>
<dbReference type="OrthoDB" id="9785695at2"/>
<dbReference type="GO" id="GO:0046872">
    <property type="term" value="F:metal ion binding"/>
    <property type="evidence" value="ECO:0007669"/>
    <property type="project" value="UniProtKB-KW"/>
</dbReference>
<organism evidence="4 5">
    <name type="scientific">Rhizobium glycinendophyticum</name>
    <dbReference type="NCBI Taxonomy" id="2589807"/>
    <lineage>
        <taxon>Bacteria</taxon>
        <taxon>Pseudomonadati</taxon>
        <taxon>Pseudomonadota</taxon>
        <taxon>Alphaproteobacteria</taxon>
        <taxon>Hyphomicrobiales</taxon>
        <taxon>Rhizobiaceae</taxon>
        <taxon>Rhizobium/Agrobacterium group</taxon>
        <taxon>Rhizobium</taxon>
    </lineage>
</organism>
<reference evidence="4 5" key="1">
    <citation type="submission" date="2019-06" db="EMBL/GenBank/DDBJ databases">
        <title>Rhizobium sp. CL12 isolated from roots of soybean.</title>
        <authorList>
            <person name="Wang C."/>
        </authorList>
    </citation>
    <scope>NUCLEOTIDE SEQUENCE [LARGE SCALE GENOMIC DNA]</scope>
    <source>
        <strain evidence="4 5">CL12</strain>
    </source>
</reference>
<dbReference type="SUPFAM" id="SSF56655">
    <property type="entry name" value="Carbohydrate phosphatase"/>
    <property type="match status" value="1"/>
</dbReference>